<dbReference type="Gene3D" id="2.40.360.10">
    <property type="entry name" value="YmcC-like"/>
    <property type="match status" value="1"/>
</dbReference>
<comment type="caution">
    <text evidence="2">The sequence shown here is derived from an EMBL/GenBank/DDBJ whole genome shotgun (WGS) entry which is preliminary data.</text>
</comment>
<keyword evidence="1" id="KW-0732">Signal</keyword>
<proteinExistence type="predicted"/>
<dbReference type="Pfam" id="PF11102">
    <property type="entry name" value="YjbF"/>
    <property type="match status" value="1"/>
</dbReference>
<gene>
    <name evidence="2" type="ORF">NOI20_07785</name>
</gene>
<organism evidence="2 3">
    <name type="scientific">Rhodalgimonas zhirmunskyi</name>
    <dbReference type="NCBI Taxonomy" id="2964767"/>
    <lineage>
        <taxon>Bacteria</taxon>
        <taxon>Pseudomonadati</taxon>
        <taxon>Pseudomonadota</taxon>
        <taxon>Alphaproteobacteria</taxon>
        <taxon>Rhodobacterales</taxon>
        <taxon>Roseobacteraceae</taxon>
        <taxon>Rhodalgimonas</taxon>
    </lineage>
</organism>
<evidence type="ECO:0000313" key="2">
    <source>
        <dbReference type="EMBL" id="MDQ2094005.1"/>
    </source>
</evidence>
<evidence type="ECO:0000256" key="1">
    <source>
        <dbReference type="SAM" id="SignalP"/>
    </source>
</evidence>
<dbReference type="RefSeq" id="WP_317625628.1">
    <property type="nucleotide sequence ID" value="NZ_JANFFA010000002.1"/>
</dbReference>
<protein>
    <submittedName>
        <fullName evidence="2">YjbF family lipoprotein</fullName>
    </submittedName>
</protein>
<dbReference type="PROSITE" id="PS51257">
    <property type="entry name" value="PROKAR_LIPOPROTEIN"/>
    <property type="match status" value="1"/>
</dbReference>
<dbReference type="AlphaFoldDB" id="A0AAJ1U905"/>
<reference evidence="2" key="1">
    <citation type="submission" date="2022-07" db="EMBL/GenBank/DDBJ databases">
        <authorList>
            <person name="Otstavnykh N."/>
            <person name="Isaeva M."/>
            <person name="Bystritskaya E."/>
        </authorList>
    </citation>
    <scope>NUCLEOTIDE SEQUENCE</scope>
    <source>
        <strain evidence="2">10Alg 79</strain>
    </source>
</reference>
<feature type="chain" id="PRO_5042594198" evidence="1">
    <location>
        <begin position="25"/>
        <end position="224"/>
    </location>
</feature>
<name>A0AAJ1U905_9RHOB</name>
<dbReference type="InterPro" id="IPR023373">
    <property type="entry name" value="YmcC_sf"/>
</dbReference>
<dbReference type="InterPro" id="IPR021308">
    <property type="entry name" value="GfcB"/>
</dbReference>
<reference evidence="2" key="2">
    <citation type="submission" date="2023-04" db="EMBL/GenBank/DDBJ databases">
        <title>'Rhodoalgimonas zhirmunskyi' gen. nov., isolated from a red alga.</title>
        <authorList>
            <person name="Nedashkovskaya O.I."/>
            <person name="Otstavnykh N.Y."/>
            <person name="Bystritskaya E.P."/>
            <person name="Balabanova L.A."/>
            <person name="Isaeva M.P."/>
        </authorList>
    </citation>
    <scope>NUCLEOTIDE SEQUENCE</scope>
    <source>
        <strain evidence="2">10Alg 79</strain>
    </source>
</reference>
<dbReference type="SUPFAM" id="SSF159270">
    <property type="entry name" value="YmcC-like"/>
    <property type="match status" value="1"/>
</dbReference>
<sequence length="224" mass="24167">MKRMMRWGAAALAAMVLVSCGNQPDRGLAMKAVSTNVFKKGGQSKSAPSQQLQAVVAQALSSTDLPLAIGVVEGRNATAILTKIESNGAYDTWATPDRRSLVLKRGLVTATRGLGNDIMSSDLGGVSGLIASRKNGTGPRVMRYLDGENHTIELVMQCSVTRGGEKTLSAGEIRNRKVTEMRESCTAEGRSFTNTYLVDRSGVPVQSRQWFNPKDGYITIQMLR</sequence>
<accession>A0AAJ1U905</accession>
<keyword evidence="2" id="KW-0449">Lipoprotein</keyword>
<keyword evidence="3" id="KW-1185">Reference proteome</keyword>
<feature type="signal peptide" evidence="1">
    <location>
        <begin position="1"/>
        <end position="24"/>
    </location>
</feature>
<dbReference type="Proteomes" id="UP001227162">
    <property type="component" value="Unassembled WGS sequence"/>
</dbReference>
<dbReference type="EMBL" id="JANFFA010000002">
    <property type="protein sequence ID" value="MDQ2094005.1"/>
    <property type="molecule type" value="Genomic_DNA"/>
</dbReference>
<evidence type="ECO:0000313" key="3">
    <source>
        <dbReference type="Proteomes" id="UP001227162"/>
    </source>
</evidence>